<dbReference type="Proteomes" id="UP000400924">
    <property type="component" value="Unassembled WGS sequence"/>
</dbReference>
<evidence type="ECO:0008006" key="10">
    <source>
        <dbReference type="Google" id="ProtNLM"/>
    </source>
</evidence>
<reference evidence="8 9" key="1">
    <citation type="submission" date="2019-07" db="EMBL/GenBank/DDBJ databases">
        <title>New species of Amycolatopsis and Streptomyces.</title>
        <authorList>
            <person name="Duangmal K."/>
            <person name="Teo W.F.A."/>
            <person name="Lipun K."/>
        </authorList>
    </citation>
    <scope>NUCLEOTIDE SEQUENCE [LARGE SCALE GENOMIC DNA]</scope>
    <source>
        <strain evidence="8 9">NBRC 106415</strain>
    </source>
</reference>
<organism evidence="8 9">
    <name type="scientific">Streptomyces spongiae</name>
    <dbReference type="NCBI Taxonomy" id="565072"/>
    <lineage>
        <taxon>Bacteria</taxon>
        <taxon>Bacillati</taxon>
        <taxon>Actinomycetota</taxon>
        <taxon>Actinomycetes</taxon>
        <taxon>Kitasatosporales</taxon>
        <taxon>Streptomycetaceae</taxon>
        <taxon>Streptomyces</taxon>
    </lineage>
</organism>
<keyword evidence="9" id="KW-1185">Reference proteome</keyword>
<dbReference type="PROSITE" id="PS00445">
    <property type="entry name" value="FGGY_KINASES_2"/>
    <property type="match status" value="1"/>
</dbReference>
<evidence type="ECO:0000259" key="7">
    <source>
        <dbReference type="Pfam" id="PF02782"/>
    </source>
</evidence>
<name>A0A5N8X8Q6_9ACTN</name>
<dbReference type="InterPro" id="IPR018485">
    <property type="entry name" value="FGGY_C"/>
</dbReference>
<keyword evidence="2" id="KW-0119">Carbohydrate metabolism</keyword>
<evidence type="ECO:0000256" key="4">
    <source>
        <dbReference type="ARBA" id="ARBA00022777"/>
    </source>
</evidence>
<gene>
    <name evidence="8" type="ORF">FNH08_01280</name>
</gene>
<dbReference type="PANTHER" id="PTHR43095">
    <property type="entry name" value="SUGAR KINASE"/>
    <property type="match status" value="1"/>
</dbReference>
<dbReference type="PANTHER" id="PTHR43095:SF5">
    <property type="entry name" value="XYLULOSE KINASE"/>
    <property type="match status" value="1"/>
</dbReference>
<keyword evidence="2" id="KW-0859">Xylose metabolism</keyword>
<dbReference type="CDD" id="cd07808">
    <property type="entry name" value="ASKHA_NBD_FGGY_EcXK-like"/>
    <property type="match status" value="1"/>
</dbReference>
<evidence type="ECO:0000256" key="2">
    <source>
        <dbReference type="ARBA" id="ARBA00022629"/>
    </source>
</evidence>
<feature type="domain" description="Carbohydrate kinase FGGY N-terminal" evidence="6">
    <location>
        <begin position="7"/>
        <end position="249"/>
    </location>
</feature>
<dbReference type="InterPro" id="IPR018483">
    <property type="entry name" value="Carb_kinase_FGGY_CS"/>
</dbReference>
<dbReference type="InterPro" id="IPR043129">
    <property type="entry name" value="ATPase_NBD"/>
</dbReference>
<comment type="similarity">
    <text evidence="1 5">Belongs to the FGGY kinase family.</text>
</comment>
<dbReference type="PIRSF" id="PIRSF000538">
    <property type="entry name" value="GlpK"/>
    <property type="match status" value="1"/>
</dbReference>
<sequence>MSRPWLIGADVGSSCLKAALVHPQRGVVAVSEQHYPMYRPHPGWAQNDPEDWYRALARAIPAALAQADVAASDVGALCLVGQRDIAVLTDEAGRALAPVIHWSDRRAPDETTTAYDRLGRRRLVDITGTLPIPGLVLPNLLWTRRHQPDLWRRVRHVLQPKDYLALRLTGDIGTDPTSPTRSILNDWRTETWSEELCDVYGIPRELLPEVKYRPWQVRGELGTAAHEIGLVPGTPLVAGGGDDPAAALGSGVIEPGGVSVGTGSSMSWRAVAERPVLDPTGMLGLMPHVVPDRYLHEMVAVGSGTTLRWLRGAFGANAPYEELIAGADEVGPGSDGLLCFPYIEGASVPIQDDHVRAVFHGISGHHGLPHFVRATLEGIAYQYPALLNALTERGLRMTSLTISDGEARSTAWNQIKADVLGHPLVPALRVEAPSIGAAILAGVGSDAFATPREGVDAVVRVDPPIQPVPASHHTYQDLRLHWERTRDQVFPQLAGLTVLR</sequence>
<evidence type="ECO:0000259" key="6">
    <source>
        <dbReference type="Pfam" id="PF00370"/>
    </source>
</evidence>
<dbReference type="Gene3D" id="3.30.420.40">
    <property type="match status" value="2"/>
</dbReference>
<proteinExistence type="inferred from homology"/>
<dbReference type="EMBL" id="VJZC01000004">
    <property type="protein sequence ID" value="MPY55871.1"/>
    <property type="molecule type" value="Genomic_DNA"/>
</dbReference>
<dbReference type="AlphaFoldDB" id="A0A5N8X8Q6"/>
<dbReference type="GO" id="GO:0016301">
    <property type="term" value="F:kinase activity"/>
    <property type="evidence" value="ECO:0007669"/>
    <property type="project" value="UniProtKB-KW"/>
</dbReference>
<dbReference type="InterPro" id="IPR018484">
    <property type="entry name" value="FGGY_N"/>
</dbReference>
<dbReference type="Pfam" id="PF00370">
    <property type="entry name" value="FGGY_N"/>
    <property type="match status" value="1"/>
</dbReference>
<dbReference type="SUPFAM" id="SSF53067">
    <property type="entry name" value="Actin-like ATPase domain"/>
    <property type="match status" value="2"/>
</dbReference>
<keyword evidence="4 5" id="KW-0418">Kinase</keyword>
<protein>
    <recommendedName>
        <fullName evidence="10">Xylulose kinase</fullName>
    </recommendedName>
</protein>
<comment type="caution">
    <text evidence="8">The sequence shown here is derived from an EMBL/GenBank/DDBJ whole genome shotgun (WGS) entry which is preliminary data.</text>
</comment>
<evidence type="ECO:0000256" key="1">
    <source>
        <dbReference type="ARBA" id="ARBA00009156"/>
    </source>
</evidence>
<keyword evidence="3 5" id="KW-0808">Transferase</keyword>
<evidence type="ECO:0000313" key="9">
    <source>
        <dbReference type="Proteomes" id="UP000400924"/>
    </source>
</evidence>
<accession>A0A5N8X8Q6</accession>
<feature type="domain" description="Carbohydrate kinase FGGY C-terminal" evidence="7">
    <location>
        <begin position="258"/>
        <end position="443"/>
    </location>
</feature>
<dbReference type="RefSeq" id="WP_152769354.1">
    <property type="nucleotide sequence ID" value="NZ_VJZC01000004.1"/>
</dbReference>
<dbReference type="InterPro" id="IPR000577">
    <property type="entry name" value="Carb_kinase_FGGY"/>
</dbReference>
<dbReference type="InterPro" id="IPR050406">
    <property type="entry name" value="FGGY_Carb_Kinase"/>
</dbReference>
<dbReference type="GO" id="GO:0016773">
    <property type="term" value="F:phosphotransferase activity, alcohol group as acceptor"/>
    <property type="evidence" value="ECO:0007669"/>
    <property type="project" value="InterPro"/>
</dbReference>
<evidence type="ECO:0000256" key="3">
    <source>
        <dbReference type="ARBA" id="ARBA00022679"/>
    </source>
</evidence>
<evidence type="ECO:0000256" key="5">
    <source>
        <dbReference type="RuleBase" id="RU003733"/>
    </source>
</evidence>
<dbReference type="OrthoDB" id="9782710at2"/>
<evidence type="ECO:0000313" key="8">
    <source>
        <dbReference type="EMBL" id="MPY55871.1"/>
    </source>
</evidence>
<dbReference type="GO" id="GO:0042732">
    <property type="term" value="P:D-xylose metabolic process"/>
    <property type="evidence" value="ECO:0007669"/>
    <property type="project" value="UniProtKB-KW"/>
</dbReference>
<dbReference type="Pfam" id="PF02782">
    <property type="entry name" value="FGGY_C"/>
    <property type="match status" value="1"/>
</dbReference>